<feature type="compositionally biased region" description="Basic and acidic residues" evidence="1">
    <location>
        <begin position="95"/>
        <end position="107"/>
    </location>
</feature>
<dbReference type="Proteomes" id="UP001150925">
    <property type="component" value="Unassembled WGS sequence"/>
</dbReference>
<reference evidence="2" key="1">
    <citation type="submission" date="2022-07" db="EMBL/GenBank/DDBJ databases">
        <title>Phylogenomic reconstructions and comparative analyses of Kickxellomycotina fungi.</title>
        <authorList>
            <person name="Reynolds N.K."/>
            <person name="Stajich J.E."/>
            <person name="Barry K."/>
            <person name="Grigoriev I.V."/>
            <person name="Crous P."/>
            <person name="Smith M.E."/>
        </authorList>
    </citation>
    <scope>NUCLEOTIDE SEQUENCE</scope>
    <source>
        <strain evidence="2">RSA 1196</strain>
    </source>
</reference>
<comment type="caution">
    <text evidence="2">The sequence shown here is derived from an EMBL/GenBank/DDBJ whole genome shotgun (WGS) entry which is preliminary data.</text>
</comment>
<feature type="compositionally biased region" description="Basic residues" evidence="1">
    <location>
        <begin position="1"/>
        <end position="12"/>
    </location>
</feature>
<feature type="compositionally biased region" description="Low complexity" evidence="1">
    <location>
        <begin position="27"/>
        <end position="47"/>
    </location>
</feature>
<organism evidence="2 3">
    <name type="scientific">Dispira parvispora</name>
    <dbReference type="NCBI Taxonomy" id="1520584"/>
    <lineage>
        <taxon>Eukaryota</taxon>
        <taxon>Fungi</taxon>
        <taxon>Fungi incertae sedis</taxon>
        <taxon>Zoopagomycota</taxon>
        <taxon>Kickxellomycotina</taxon>
        <taxon>Dimargaritomycetes</taxon>
        <taxon>Dimargaritales</taxon>
        <taxon>Dimargaritaceae</taxon>
        <taxon>Dispira</taxon>
    </lineage>
</organism>
<proteinExistence type="predicted"/>
<dbReference type="AlphaFoldDB" id="A0A9W8E471"/>
<evidence type="ECO:0000313" key="3">
    <source>
        <dbReference type="Proteomes" id="UP001150925"/>
    </source>
</evidence>
<feature type="non-terminal residue" evidence="2">
    <location>
        <position position="107"/>
    </location>
</feature>
<feature type="region of interest" description="Disordered" evidence="1">
    <location>
        <begin position="1"/>
        <end position="107"/>
    </location>
</feature>
<protein>
    <submittedName>
        <fullName evidence="2">Uncharacterized protein</fullName>
    </submittedName>
</protein>
<evidence type="ECO:0000256" key="1">
    <source>
        <dbReference type="SAM" id="MobiDB-lite"/>
    </source>
</evidence>
<dbReference type="EMBL" id="JANBPY010002616">
    <property type="protein sequence ID" value="KAJ1954292.1"/>
    <property type="molecule type" value="Genomic_DNA"/>
</dbReference>
<sequence length="107" mass="10829">MGKKGGNRKKNKGSQPKKSTPSTPNKAKATAPVVAAAAAPAVVPEVPVDSDVTPLSTGPSGTRADAVKEAPVSAADTSKLAEEPVPVTKSQPQVTKEKPVADTLPEH</sequence>
<gene>
    <name evidence="2" type="ORF">IWQ62_005791</name>
</gene>
<evidence type="ECO:0000313" key="2">
    <source>
        <dbReference type="EMBL" id="KAJ1954292.1"/>
    </source>
</evidence>
<feature type="compositionally biased region" description="Polar residues" evidence="1">
    <location>
        <begin position="14"/>
        <end position="25"/>
    </location>
</feature>
<accession>A0A9W8E471</accession>
<name>A0A9W8E471_9FUNG</name>
<keyword evidence="3" id="KW-1185">Reference proteome</keyword>